<evidence type="ECO:0000313" key="1">
    <source>
        <dbReference type="EMBL" id="KAI0052099.1"/>
    </source>
</evidence>
<proteinExistence type="predicted"/>
<name>A0ACB8S6I1_9AGAM</name>
<gene>
    <name evidence="1" type="ORF">FA95DRAFT_1510936</name>
</gene>
<sequence length="529" mass="59545">MFDAFHDWRLLAAALLVVFIASRVIKLRNGVIAVGSIPGLRVPFEQLTLPGVVLPAFKWNPGLRLTWDQRLNFYRRWNSETVSIVPFLVGKPAIYTSSPDVMRQLVSGGPNTPWAKPDISARTTNAWGDNVLSSNQPMWRTHRRVMGPAFTQSATYSLVWDSAVRVYRDMTASEGWDARDSVSLPVTQALTFKFALNVLLISGFGIPVSWDADEEKAAAQGITIQRALKTYTDNVTFFLFAPEFMYKLPFRWTRYMAATRQFLGDYMRNQITERRADIRGGAAVNKDVFSLLVAANEEEENVQLKDSEVMGNVFSLLFAGHETTANTMTAVLGLIGLYPQAQEDMYEEIIKVVGHDREPVFEDFGKLPKVLAVLYESVRLFPSGYLMWREALEDTVLRIPNADGSLQDVVIRAGTQAIIDVIGMEYNPKHFPDPYKFDPGRWQGVSSEADAATAWSIGPRQCIGRKFATVEIVCFLVLLVRDWHVEPVLRKGELAEEWRERIMIAEPALSLGTKDMPVLLRKRSRGGAL</sequence>
<accession>A0ACB8S6I1</accession>
<dbReference type="EMBL" id="MU275847">
    <property type="protein sequence ID" value="KAI0052099.1"/>
    <property type="molecule type" value="Genomic_DNA"/>
</dbReference>
<reference evidence="1" key="2">
    <citation type="journal article" date="2022" name="New Phytol.">
        <title>Evolutionary transition to the ectomycorrhizal habit in the genomes of a hyperdiverse lineage of mushroom-forming fungi.</title>
        <authorList>
            <person name="Looney B."/>
            <person name="Miyauchi S."/>
            <person name="Morin E."/>
            <person name="Drula E."/>
            <person name="Courty P.E."/>
            <person name="Kohler A."/>
            <person name="Kuo A."/>
            <person name="LaButti K."/>
            <person name="Pangilinan J."/>
            <person name="Lipzen A."/>
            <person name="Riley R."/>
            <person name="Andreopoulos W."/>
            <person name="He G."/>
            <person name="Johnson J."/>
            <person name="Nolan M."/>
            <person name="Tritt A."/>
            <person name="Barry K.W."/>
            <person name="Grigoriev I.V."/>
            <person name="Nagy L.G."/>
            <person name="Hibbett D."/>
            <person name="Henrissat B."/>
            <person name="Matheny P.B."/>
            <person name="Labbe J."/>
            <person name="Martin F.M."/>
        </authorList>
    </citation>
    <scope>NUCLEOTIDE SEQUENCE</scope>
    <source>
        <strain evidence="1">FP105234-sp</strain>
    </source>
</reference>
<evidence type="ECO:0000313" key="2">
    <source>
        <dbReference type="Proteomes" id="UP000814033"/>
    </source>
</evidence>
<keyword evidence="2" id="KW-1185">Reference proteome</keyword>
<dbReference type="Proteomes" id="UP000814033">
    <property type="component" value="Unassembled WGS sequence"/>
</dbReference>
<reference evidence="1" key="1">
    <citation type="submission" date="2021-02" db="EMBL/GenBank/DDBJ databases">
        <authorList>
            <consortium name="DOE Joint Genome Institute"/>
            <person name="Ahrendt S."/>
            <person name="Looney B.P."/>
            <person name="Miyauchi S."/>
            <person name="Morin E."/>
            <person name="Drula E."/>
            <person name="Courty P.E."/>
            <person name="Chicoki N."/>
            <person name="Fauchery L."/>
            <person name="Kohler A."/>
            <person name="Kuo A."/>
            <person name="Labutti K."/>
            <person name="Pangilinan J."/>
            <person name="Lipzen A."/>
            <person name="Riley R."/>
            <person name="Andreopoulos W."/>
            <person name="He G."/>
            <person name="Johnson J."/>
            <person name="Barry K.W."/>
            <person name="Grigoriev I.V."/>
            <person name="Nagy L."/>
            <person name="Hibbett D."/>
            <person name="Henrissat B."/>
            <person name="Matheny P.B."/>
            <person name="Labbe J."/>
            <person name="Martin F."/>
        </authorList>
    </citation>
    <scope>NUCLEOTIDE SEQUENCE</scope>
    <source>
        <strain evidence="1">FP105234-sp</strain>
    </source>
</reference>
<organism evidence="1 2">
    <name type="scientific">Auriscalpium vulgare</name>
    <dbReference type="NCBI Taxonomy" id="40419"/>
    <lineage>
        <taxon>Eukaryota</taxon>
        <taxon>Fungi</taxon>
        <taxon>Dikarya</taxon>
        <taxon>Basidiomycota</taxon>
        <taxon>Agaricomycotina</taxon>
        <taxon>Agaricomycetes</taxon>
        <taxon>Russulales</taxon>
        <taxon>Auriscalpiaceae</taxon>
        <taxon>Auriscalpium</taxon>
    </lineage>
</organism>
<protein>
    <submittedName>
        <fullName evidence="1">Cytochrome P450</fullName>
    </submittedName>
</protein>
<comment type="caution">
    <text evidence="1">The sequence shown here is derived from an EMBL/GenBank/DDBJ whole genome shotgun (WGS) entry which is preliminary data.</text>
</comment>